<dbReference type="GO" id="GO:0043531">
    <property type="term" value="F:ADP binding"/>
    <property type="evidence" value="ECO:0007669"/>
    <property type="project" value="InterPro"/>
</dbReference>
<dbReference type="GO" id="GO:0007165">
    <property type="term" value="P:signal transduction"/>
    <property type="evidence" value="ECO:0007669"/>
    <property type="project" value="InterPro"/>
</dbReference>
<dbReference type="Pfam" id="PF07725">
    <property type="entry name" value="LRR_3"/>
    <property type="match status" value="1"/>
</dbReference>
<dbReference type="PANTHER" id="PTHR11017">
    <property type="entry name" value="LEUCINE-RICH REPEAT-CONTAINING PROTEIN"/>
    <property type="match status" value="1"/>
</dbReference>
<dbReference type="EMBL" id="KB870812">
    <property type="protein sequence ID" value="EOA14874.1"/>
    <property type="molecule type" value="Genomic_DNA"/>
</dbReference>
<dbReference type="SUPFAM" id="SSF52058">
    <property type="entry name" value="L domain-like"/>
    <property type="match status" value="1"/>
</dbReference>
<dbReference type="InterPro" id="IPR042197">
    <property type="entry name" value="Apaf_helical"/>
</dbReference>
<protein>
    <recommendedName>
        <fullName evidence="1">ADP-ribosyl cyclase/cyclic ADP-ribose hydrolase</fullName>
        <ecNumber evidence="1">3.2.2.6</ecNumber>
    </recommendedName>
</protein>
<dbReference type="PRINTS" id="PR00364">
    <property type="entry name" value="DISEASERSIST"/>
</dbReference>
<dbReference type="FunFam" id="3.40.50.10140:FF:000007">
    <property type="entry name" value="Disease resistance protein (TIR-NBS-LRR class)"/>
    <property type="match status" value="1"/>
</dbReference>
<dbReference type="PROSITE" id="PS50104">
    <property type="entry name" value="TIR"/>
    <property type="match status" value="1"/>
</dbReference>
<dbReference type="InterPro" id="IPR011713">
    <property type="entry name" value="Leu-rich_rpt_3"/>
</dbReference>
<keyword evidence="5" id="KW-0611">Plant defense</keyword>
<dbReference type="InterPro" id="IPR032675">
    <property type="entry name" value="LRR_dom_sf"/>
</dbReference>
<dbReference type="AlphaFoldDB" id="R0GDT4"/>
<dbReference type="PANTHER" id="PTHR11017:SF369">
    <property type="entry name" value="GENOME ASSEMBLY, CHROMOSOME: A02"/>
    <property type="match status" value="1"/>
</dbReference>
<dbReference type="eggNOG" id="ENOG502QQJE">
    <property type="taxonomic scope" value="Eukaryota"/>
</dbReference>
<keyword evidence="2" id="KW-0433">Leucine-rich repeat</keyword>
<proteinExistence type="predicted"/>
<evidence type="ECO:0000256" key="4">
    <source>
        <dbReference type="ARBA" id="ARBA00022801"/>
    </source>
</evidence>
<gene>
    <name evidence="9" type="ORF">CARUB_v10028200mg</name>
</gene>
<evidence type="ECO:0000256" key="7">
    <source>
        <dbReference type="ARBA" id="ARBA00047304"/>
    </source>
</evidence>
<evidence type="ECO:0000256" key="3">
    <source>
        <dbReference type="ARBA" id="ARBA00022737"/>
    </source>
</evidence>
<keyword evidence="10" id="KW-1185">Reference proteome</keyword>
<accession>R0GDT4</accession>
<dbReference type="SMART" id="SM00255">
    <property type="entry name" value="TIR"/>
    <property type="match status" value="1"/>
</dbReference>
<evidence type="ECO:0000256" key="5">
    <source>
        <dbReference type="ARBA" id="ARBA00022821"/>
    </source>
</evidence>
<dbReference type="Proteomes" id="UP000029121">
    <property type="component" value="Unassembled WGS sequence"/>
</dbReference>
<dbReference type="FunFam" id="3.80.10.10:FF:000386">
    <property type="entry name" value="Disease resistance protein RPS4"/>
    <property type="match status" value="1"/>
</dbReference>
<feature type="domain" description="TIR" evidence="8">
    <location>
        <begin position="6"/>
        <end position="170"/>
    </location>
</feature>
<reference evidence="10" key="1">
    <citation type="journal article" date="2013" name="Nat. Genet.">
        <title>The Capsella rubella genome and the genomic consequences of rapid mating system evolution.</title>
        <authorList>
            <person name="Slotte T."/>
            <person name="Hazzouri K.M."/>
            <person name="Agren J.A."/>
            <person name="Koenig D."/>
            <person name="Maumus F."/>
            <person name="Guo Y.L."/>
            <person name="Steige K."/>
            <person name="Platts A.E."/>
            <person name="Escobar J.S."/>
            <person name="Newman L.K."/>
            <person name="Wang W."/>
            <person name="Mandakova T."/>
            <person name="Vello E."/>
            <person name="Smith L.M."/>
            <person name="Henz S.R."/>
            <person name="Steffen J."/>
            <person name="Takuno S."/>
            <person name="Brandvain Y."/>
            <person name="Coop G."/>
            <person name="Andolfatto P."/>
            <person name="Hu T.T."/>
            <person name="Blanchette M."/>
            <person name="Clark R.M."/>
            <person name="Quesneville H."/>
            <person name="Nordborg M."/>
            <person name="Gaut B.S."/>
            <person name="Lysak M.A."/>
            <person name="Jenkins J."/>
            <person name="Grimwood J."/>
            <person name="Chapman J."/>
            <person name="Prochnik S."/>
            <person name="Shu S."/>
            <person name="Rokhsar D."/>
            <person name="Schmutz J."/>
            <person name="Weigel D."/>
            <person name="Wright S.I."/>
        </authorList>
    </citation>
    <scope>NUCLEOTIDE SEQUENCE [LARGE SCALE GENOMIC DNA]</scope>
    <source>
        <strain evidence="10">cv. Monte Gargano</strain>
    </source>
</reference>
<evidence type="ECO:0000313" key="10">
    <source>
        <dbReference type="Proteomes" id="UP000029121"/>
    </source>
</evidence>
<dbReference type="Gene3D" id="3.40.50.300">
    <property type="entry name" value="P-loop containing nucleotide triphosphate hydrolases"/>
    <property type="match status" value="1"/>
</dbReference>
<organism evidence="9 10">
    <name type="scientific">Capsella rubella</name>
    <dbReference type="NCBI Taxonomy" id="81985"/>
    <lineage>
        <taxon>Eukaryota</taxon>
        <taxon>Viridiplantae</taxon>
        <taxon>Streptophyta</taxon>
        <taxon>Embryophyta</taxon>
        <taxon>Tracheophyta</taxon>
        <taxon>Spermatophyta</taxon>
        <taxon>Magnoliopsida</taxon>
        <taxon>eudicotyledons</taxon>
        <taxon>Gunneridae</taxon>
        <taxon>Pentapetalae</taxon>
        <taxon>rosids</taxon>
        <taxon>malvids</taxon>
        <taxon>Brassicales</taxon>
        <taxon>Brassicaceae</taxon>
        <taxon>Camelineae</taxon>
        <taxon>Capsella</taxon>
    </lineage>
</organism>
<dbReference type="SUPFAM" id="SSF46785">
    <property type="entry name" value="Winged helix' DNA-binding domain"/>
    <property type="match status" value="1"/>
</dbReference>
<evidence type="ECO:0000256" key="6">
    <source>
        <dbReference type="ARBA" id="ARBA00023027"/>
    </source>
</evidence>
<dbReference type="Pfam" id="PF23282">
    <property type="entry name" value="WHD_ROQ1"/>
    <property type="match status" value="1"/>
</dbReference>
<name>R0GDT4_9BRAS</name>
<dbReference type="EC" id="3.2.2.6" evidence="1"/>
<dbReference type="InterPro" id="IPR027417">
    <property type="entry name" value="P-loop_NTPase"/>
</dbReference>
<dbReference type="GO" id="GO:0061809">
    <property type="term" value="F:NAD+ nucleosidase activity, cyclic ADP-ribose generating"/>
    <property type="evidence" value="ECO:0007669"/>
    <property type="project" value="UniProtKB-EC"/>
</dbReference>
<evidence type="ECO:0000256" key="1">
    <source>
        <dbReference type="ARBA" id="ARBA00011982"/>
    </source>
</evidence>
<dbReference type="InterPro" id="IPR058192">
    <property type="entry name" value="WHD_ROQ1-like"/>
</dbReference>
<dbReference type="Gene3D" id="3.40.50.10140">
    <property type="entry name" value="Toll/interleukin-1 receptor homology (TIR) domain"/>
    <property type="match status" value="1"/>
</dbReference>
<dbReference type="FunFam" id="1.10.8.430:FF:000002">
    <property type="entry name" value="Disease resistance protein (TIR-NBS-LRR class)"/>
    <property type="match status" value="1"/>
</dbReference>
<evidence type="ECO:0000313" key="9">
    <source>
        <dbReference type="EMBL" id="EOA14874.1"/>
    </source>
</evidence>
<dbReference type="Gene3D" id="3.80.10.10">
    <property type="entry name" value="Ribonuclease Inhibitor"/>
    <property type="match status" value="2"/>
</dbReference>
<dbReference type="InterPro" id="IPR044974">
    <property type="entry name" value="Disease_R_plants"/>
</dbReference>
<comment type="catalytic activity">
    <reaction evidence="7">
        <text>NAD(+) + H2O = ADP-D-ribose + nicotinamide + H(+)</text>
        <dbReference type="Rhea" id="RHEA:16301"/>
        <dbReference type="ChEBI" id="CHEBI:15377"/>
        <dbReference type="ChEBI" id="CHEBI:15378"/>
        <dbReference type="ChEBI" id="CHEBI:17154"/>
        <dbReference type="ChEBI" id="CHEBI:57540"/>
        <dbReference type="ChEBI" id="CHEBI:57967"/>
        <dbReference type="EC" id="3.2.2.6"/>
    </reaction>
    <physiologicalReaction direction="left-to-right" evidence="7">
        <dbReference type="Rhea" id="RHEA:16302"/>
    </physiologicalReaction>
</comment>
<dbReference type="InterPro" id="IPR000157">
    <property type="entry name" value="TIR_dom"/>
</dbReference>
<dbReference type="Pfam" id="PF01582">
    <property type="entry name" value="TIR"/>
    <property type="match status" value="1"/>
</dbReference>
<dbReference type="SUPFAM" id="SSF52540">
    <property type="entry name" value="P-loop containing nucleoside triphosphate hydrolases"/>
    <property type="match status" value="1"/>
</dbReference>
<evidence type="ECO:0000256" key="2">
    <source>
        <dbReference type="ARBA" id="ARBA00022614"/>
    </source>
</evidence>
<dbReference type="STRING" id="81985.R0GDT4"/>
<dbReference type="SUPFAM" id="SSF52200">
    <property type="entry name" value="Toll/Interleukin receptor TIR domain"/>
    <property type="match status" value="1"/>
</dbReference>
<keyword evidence="3" id="KW-0677">Repeat</keyword>
<dbReference type="InterPro" id="IPR035897">
    <property type="entry name" value="Toll_tir_struct_dom_sf"/>
</dbReference>
<keyword evidence="6" id="KW-0520">NAD</keyword>
<dbReference type="InterPro" id="IPR036390">
    <property type="entry name" value="WH_DNA-bd_sf"/>
</dbReference>
<sequence length="1046" mass="118915">MSSRNWQYDVFLSFRGEDVRHNFVSHFLKELGRKMITTFEDTKIEKGESLDPVLKKTIKDSRIAVVLFSKNYASSSWCLNELLEIVQCHKDIDQVVIPIFYGVDPSHVRHQTGDFGTIFKETCKKNTEDLQNQWKLALTKVANLVGICVMDSDDEAKHIEVIANDLLGRLKTPSEDYESFVGIQDHITKLRSMLDLESPPILFNQLSPHFGGRIYIDKHLISREDYNKTNLTDYNTRMKLQQSFLSILLDKEGIMLNHLGAVKEKLKHQNVLIFFDDLDNQMVLDVLAGGDEWFGPGSRIIAITKDKQILRAHGIKCVYEVGIPSEKVAFQIFCQSAFKQVTPPDEYKEFASEVAMRAGGLPLGLNLLGSSLRGRDPEYWEKMLLTVKNLDGKIEQALRVSYDALERDEHKRIFRHIACFFNGAEVSYIKLMLADVGYDINIGLDILIDKSLIHVIKSRNKSIVEMHCLLEEMGKEVVRSQSSNKPGKREFLIGSEDVCNVLAAKTDTQNVLGISLNLNEIDELEIHKKAFKNMRNLRFLKFYTNSWEGVKEVKWILPDEFDEFPTKLKLLSWPGYPLKQLPATFCPEKLVELRLPNSKILEKLWKGNKSLECLKDMDLSESQNLKEIPNLSKATNLETLDLHGCIKLVELPSSILSLNKLKDLNMAGCTKLKAFPTGDLKSLTCLNLAGCSALKTFPVISNQISELILDKTSFINMKNIMSERLWEGVQPLTKLKKIVLGSENLKEIPDLSMATRLETLNLNGCSSLVELTLSSIQNLNNLKILEMLGCSSLETLPTNINLKSLYRLNLNGCSRLKSFPNISSKISILYLNQTAVEEVPPWIDNFSSLEALEMRGCTKLKCISPRIFQLENLDEVFFSECEPLVDVIWPEKEEDTNITRTDFKVISFTNCFNLNQENIIQRSASKCLILPGEVPPYFTHQSPGSCFIIPLHQSPLSQQPFLDFKACVAVSDLVVASKSSNTVDPTTCFVDIEVRFRYIDKQGNYSEPTTQEEFCFHQKYNHLIIFDCHIPLSKESEKIEIKISSP</sequence>
<evidence type="ECO:0000259" key="8">
    <source>
        <dbReference type="PROSITE" id="PS50104"/>
    </source>
</evidence>
<dbReference type="GO" id="GO:0006952">
    <property type="term" value="P:defense response"/>
    <property type="evidence" value="ECO:0007669"/>
    <property type="project" value="UniProtKB-KW"/>
</dbReference>
<dbReference type="Gene3D" id="1.10.8.430">
    <property type="entry name" value="Helical domain of apoptotic protease-activating factors"/>
    <property type="match status" value="1"/>
</dbReference>
<keyword evidence="4" id="KW-0378">Hydrolase</keyword>